<sequence length="117" mass="12623">MRDSSRDHAVVPGAAAADALAPIRVIGILGVVNTLGPHQFRGDFQAPDDCRAMAGEFDTVHVQLRFRQGGAVLDYRATPVIAFRLATELEPHGIDVRVDDDVTDALADLPHAELWSP</sequence>
<dbReference type="Proteomes" id="UP000540412">
    <property type="component" value="Unassembled WGS sequence"/>
</dbReference>
<evidence type="ECO:0000313" key="2">
    <source>
        <dbReference type="Proteomes" id="UP000540412"/>
    </source>
</evidence>
<proteinExistence type="predicted"/>
<dbReference type="RefSeq" id="WP_157185422.1">
    <property type="nucleotide sequence ID" value="NZ_JACHIT010000002.1"/>
</dbReference>
<organism evidence="1 2">
    <name type="scientific">Nocardia transvalensis</name>
    <dbReference type="NCBI Taxonomy" id="37333"/>
    <lineage>
        <taxon>Bacteria</taxon>
        <taxon>Bacillati</taxon>
        <taxon>Actinomycetota</taxon>
        <taxon>Actinomycetes</taxon>
        <taxon>Mycobacteriales</taxon>
        <taxon>Nocardiaceae</taxon>
        <taxon>Nocardia</taxon>
    </lineage>
</organism>
<protein>
    <submittedName>
        <fullName evidence="1">Uncharacterized protein</fullName>
    </submittedName>
</protein>
<reference evidence="1 2" key="1">
    <citation type="submission" date="2020-08" db="EMBL/GenBank/DDBJ databases">
        <title>Sequencing the genomes of 1000 actinobacteria strains.</title>
        <authorList>
            <person name="Klenk H.-P."/>
        </authorList>
    </citation>
    <scope>NUCLEOTIDE SEQUENCE [LARGE SCALE GENOMIC DNA]</scope>
    <source>
        <strain evidence="1 2">DSM 43582</strain>
    </source>
</reference>
<dbReference type="AlphaFoldDB" id="A0A7W9PM74"/>
<keyword evidence="2" id="KW-1185">Reference proteome</keyword>
<gene>
    <name evidence="1" type="ORF">BJY24_007165</name>
</gene>
<comment type="caution">
    <text evidence="1">The sequence shown here is derived from an EMBL/GenBank/DDBJ whole genome shotgun (WGS) entry which is preliminary data.</text>
</comment>
<evidence type="ECO:0000313" key="1">
    <source>
        <dbReference type="EMBL" id="MBB5918253.1"/>
    </source>
</evidence>
<name>A0A7W9PM74_9NOCA</name>
<accession>A0A7W9PM74</accession>
<dbReference type="EMBL" id="JACHIT010000002">
    <property type="protein sequence ID" value="MBB5918253.1"/>
    <property type="molecule type" value="Genomic_DNA"/>
</dbReference>